<evidence type="ECO:0000259" key="8">
    <source>
        <dbReference type="Pfam" id="PF00652"/>
    </source>
</evidence>
<dbReference type="Gene3D" id="2.80.10.50">
    <property type="match status" value="1"/>
</dbReference>
<keyword evidence="3 6" id="KW-0430">Lectin</keyword>
<keyword evidence="6" id="KW-0328">Glycosyltransferase</keyword>
<feature type="domain" description="Galactosyltransferase C-terminal" evidence="9">
    <location>
        <begin position="302"/>
        <end position="360"/>
    </location>
</feature>
<dbReference type="EC" id="2.4.1.-" evidence="6"/>
<sequence>MKLHQRYVFLLTVFIVALVTVSVILTVTSQQQLYDTVKGVQGVIKRQLEMRQRPVPNKFVRQLTAEEFRENPLYKTGNPLIDQYTNNDLSAPGEFGRALVMPADLQDNATAALNTYHINVLASDMIHLNRMVPDSRFPGCRTKQYPHDLPPASIIIPFHDEWPSVLLRTVYSVVNRSPRHMLWEVVLVDDASTMDKLKGELDEYIASQFPVGLVRVLRLRERVGLIRARMEGIRLEPLLHQVQSDRQSVALGHLDYVQPDTFLYDWHKGYLTRYGFDWRLVFFETFFKPLTAGQDDTTPKPGALMVGAAFAVDREYFLEIGGYDEGMDVWGGENLELSWRIWMCGGSLIHVPCSKIGHIARVQPYSFPGGRREIEVHNYKRAVSLWMEDNHRRFIYDHYPDMENADAGDLSERVALKQRLGCKSFSWYLDNVWPELTVFDKDSTAWGAVRNPDTNLCLDNHSFLFTYPEPLYADSCHGKLATQGFALTTGGLLRSSLQCLVVKEETDGARVQLEDCIIGPADIWAHPQ</sequence>
<dbReference type="PANTHER" id="PTHR11675">
    <property type="entry name" value="N-ACETYLGALACTOSAMINYLTRANSFERASE"/>
    <property type="match status" value="1"/>
</dbReference>
<dbReference type="InterPro" id="IPR035992">
    <property type="entry name" value="Ricin_B-like_lectins"/>
</dbReference>
<feature type="non-terminal residue" evidence="10">
    <location>
        <position position="528"/>
    </location>
</feature>
<evidence type="ECO:0000256" key="6">
    <source>
        <dbReference type="RuleBase" id="RU361242"/>
    </source>
</evidence>
<feature type="domain" description="Ricin B lectin" evidence="8">
    <location>
        <begin position="445"/>
        <end position="524"/>
    </location>
</feature>
<evidence type="ECO:0000259" key="9">
    <source>
        <dbReference type="Pfam" id="PF02709"/>
    </source>
</evidence>
<keyword evidence="5 6" id="KW-1015">Disulfide bond</keyword>
<keyword evidence="6" id="KW-1133">Transmembrane helix</keyword>
<keyword evidence="11" id="KW-1185">Reference proteome</keyword>
<dbReference type="AlphaFoldDB" id="A0ABD0LRK3"/>
<gene>
    <name evidence="10" type="ORF">BaRGS_00007088</name>
</gene>
<dbReference type="InterPro" id="IPR000772">
    <property type="entry name" value="Ricin_B_lectin"/>
</dbReference>
<dbReference type="GO" id="GO:0016757">
    <property type="term" value="F:glycosyltransferase activity"/>
    <property type="evidence" value="ECO:0007669"/>
    <property type="project" value="UniProtKB-KW"/>
</dbReference>
<dbReference type="Pfam" id="PF00535">
    <property type="entry name" value="Glycos_transf_2"/>
    <property type="match status" value="1"/>
</dbReference>
<comment type="pathway">
    <text evidence="6">Protein modification; protein glycosylation.</text>
</comment>
<dbReference type="EMBL" id="JACVVK020000030">
    <property type="protein sequence ID" value="KAK7501657.1"/>
    <property type="molecule type" value="Genomic_DNA"/>
</dbReference>
<dbReference type="GO" id="GO:0030246">
    <property type="term" value="F:carbohydrate binding"/>
    <property type="evidence" value="ECO:0007669"/>
    <property type="project" value="UniProtKB-KW"/>
</dbReference>
<keyword evidence="6" id="KW-0812">Transmembrane</keyword>
<protein>
    <recommendedName>
        <fullName evidence="6">Polypeptide N-acetylgalactosaminyltransferase</fullName>
        <ecNumber evidence="6">2.4.1.-</ecNumber>
    </recommendedName>
    <alternativeName>
        <fullName evidence="6">Protein-UDP acetylgalactosaminyltransferase</fullName>
    </alternativeName>
</protein>
<dbReference type="Pfam" id="PF02709">
    <property type="entry name" value="Glyco_transf_7C"/>
    <property type="match status" value="1"/>
</dbReference>
<keyword evidence="6" id="KW-0472">Membrane</keyword>
<name>A0ABD0LRK3_9CAEN</name>
<dbReference type="PROSITE" id="PS50231">
    <property type="entry name" value="RICIN_B_LECTIN"/>
    <property type="match status" value="1"/>
</dbReference>
<evidence type="ECO:0000259" key="7">
    <source>
        <dbReference type="Pfam" id="PF00535"/>
    </source>
</evidence>
<comment type="subcellular location">
    <subcellularLocation>
        <location evidence="1 6">Golgi apparatus membrane</location>
        <topology evidence="1 6">Single-pass type II membrane protein</topology>
    </subcellularLocation>
</comment>
<evidence type="ECO:0000256" key="5">
    <source>
        <dbReference type="ARBA" id="ARBA00023157"/>
    </source>
</evidence>
<evidence type="ECO:0000313" key="10">
    <source>
        <dbReference type="EMBL" id="KAK7501657.1"/>
    </source>
</evidence>
<evidence type="ECO:0000256" key="4">
    <source>
        <dbReference type="ARBA" id="ARBA00023034"/>
    </source>
</evidence>
<evidence type="ECO:0000313" key="11">
    <source>
        <dbReference type="Proteomes" id="UP001519460"/>
    </source>
</evidence>
<reference evidence="10 11" key="1">
    <citation type="journal article" date="2023" name="Sci. Data">
        <title>Genome assembly of the Korean intertidal mud-creeper Batillaria attramentaria.</title>
        <authorList>
            <person name="Patra A.K."/>
            <person name="Ho P.T."/>
            <person name="Jun S."/>
            <person name="Lee S.J."/>
            <person name="Kim Y."/>
            <person name="Won Y.J."/>
        </authorList>
    </citation>
    <scope>NUCLEOTIDE SEQUENCE [LARGE SCALE GENOMIC DNA]</scope>
    <source>
        <strain evidence="10">Wonlab-2016</strain>
    </source>
</reference>
<dbReference type="InterPro" id="IPR001173">
    <property type="entry name" value="Glyco_trans_2-like"/>
</dbReference>
<dbReference type="Pfam" id="PF00652">
    <property type="entry name" value="Ricin_B_lectin"/>
    <property type="match status" value="1"/>
</dbReference>
<feature type="transmembrane region" description="Helical" evidence="6">
    <location>
        <begin position="7"/>
        <end position="27"/>
    </location>
</feature>
<comment type="cofactor">
    <cofactor evidence="6">
        <name>Mn(2+)</name>
        <dbReference type="ChEBI" id="CHEBI:29035"/>
    </cofactor>
</comment>
<proteinExistence type="inferred from homology"/>
<keyword evidence="4 6" id="KW-0333">Golgi apparatus</keyword>
<dbReference type="InterPro" id="IPR029044">
    <property type="entry name" value="Nucleotide-diphossugar_trans"/>
</dbReference>
<dbReference type="SUPFAM" id="SSF53448">
    <property type="entry name" value="Nucleotide-diphospho-sugar transferases"/>
    <property type="match status" value="1"/>
</dbReference>
<feature type="domain" description="Glycosyltransferase 2-like" evidence="7">
    <location>
        <begin position="153"/>
        <end position="234"/>
    </location>
</feature>
<dbReference type="SUPFAM" id="SSF50370">
    <property type="entry name" value="Ricin B-like lectins"/>
    <property type="match status" value="1"/>
</dbReference>
<evidence type="ECO:0000256" key="2">
    <source>
        <dbReference type="ARBA" id="ARBA00022679"/>
    </source>
</evidence>
<dbReference type="GO" id="GO:0000139">
    <property type="term" value="C:Golgi membrane"/>
    <property type="evidence" value="ECO:0007669"/>
    <property type="project" value="UniProtKB-SubCell"/>
</dbReference>
<dbReference type="InterPro" id="IPR027791">
    <property type="entry name" value="Galactosyl_T_C"/>
</dbReference>
<evidence type="ECO:0000256" key="1">
    <source>
        <dbReference type="ARBA" id="ARBA00004323"/>
    </source>
</evidence>
<keyword evidence="6" id="KW-0464">Manganese</keyword>
<keyword evidence="2 6" id="KW-0808">Transferase</keyword>
<comment type="caution">
    <text evidence="10">The sequence shown here is derived from an EMBL/GenBank/DDBJ whole genome shotgun (WGS) entry which is preliminary data.</text>
</comment>
<organism evidence="10 11">
    <name type="scientific">Batillaria attramentaria</name>
    <dbReference type="NCBI Taxonomy" id="370345"/>
    <lineage>
        <taxon>Eukaryota</taxon>
        <taxon>Metazoa</taxon>
        <taxon>Spiralia</taxon>
        <taxon>Lophotrochozoa</taxon>
        <taxon>Mollusca</taxon>
        <taxon>Gastropoda</taxon>
        <taxon>Caenogastropoda</taxon>
        <taxon>Sorbeoconcha</taxon>
        <taxon>Cerithioidea</taxon>
        <taxon>Batillariidae</taxon>
        <taxon>Batillaria</taxon>
    </lineage>
</organism>
<dbReference type="Gene3D" id="3.90.550.10">
    <property type="entry name" value="Spore Coat Polysaccharide Biosynthesis Protein SpsA, Chain A"/>
    <property type="match status" value="2"/>
</dbReference>
<comment type="similarity">
    <text evidence="6">Belongs to the glycosyltransferase 2 family. GalNAc-T subfamily.</text>
</comment>
<dbReference type="Proteomes" id="UP001519460">
    <property type="component" value="Unassembled WGS sequence"/>
</dbReference>
<dbReference type="PANTHER" id="PTHR11675:SF138">
    <property type="entry name" value="GLYCOSYLTRANSFERASE 2-LIKE DOMAIN-CONTAINING PROTEIN"/>
    <property type="match status" value="1"/>
</dbReference>
<evidence type="ECO:0000256" key="3">
    <source>
        <dbReference type="ARBA" id="ARBA00022734"/>
    </source>
</evidence>
<accession>A0ABD0LRK3</accession>